<dbReference type="GO" id="GO:0005741">
    <property type="term" value="C:mitochondrial outer membrane"/>
    <property type="evidence" value="ECO:0007669"/>
    <property type="project" value="UniProtKB-SubCell"/>
</dbReference>
<dbReference type="Pfam" id="PF10265">
    <property type="entry name" value="Miga"/>
    <property type="match status" value="1"/>
</dbReference>
<gene>
    <name evidence="9" type="ORF">DPMN_150672</name>
</gene>
<comment type="similarity">
    <text evidence="2">Belongs to the mitoguardin family.</text>
</comment>
<keyword evidence="3" id="KW-0812">Transmembrane</keyword>
<reference evidence="9" key="1">
    <citation type="journal article" date="2019" name="bioRxiv">
        <title>The Genome of the Zebra Mussel, Dreissena polymorpha: A Resource for Invasive Species Research.</title>
        <authorList>
            <person name="McCartney M.A."/>
            <person name="Auch B."/>
            <person name="Kono T."/>
            <person name="Mallez S."/>
            <person name="Zhang Y."/>
            <person name="Obille A."/>
            <person name="Becker A."/>
            <person name="Abrahante J.E."/>
            <person name="Garbe J."/>
            <person name="Badalamenti J.P."/>
            <person name="Herman A."/>
            <person name="Mangelson H."/>
            <person name="Liachko I."/>
            <person name="Sullivan S."/>
            <person name="Sone E.D."/>
            <person name="Koren S."/>
            <person name="Silverstein K.A.T."/>
            <person name="Beckman K.B."/>
            <person name="Gohl D.M."/>
        </authorList>
    </citation>
    <scope>NUCLEOTIDE SEQUENCE</scope>
    <source>
        <strain evidence="9">Duluth1</strain>
        <tissue evidence="9">Whole animal</tissue>
    </source>
</reference>
<dbReference type="EMBL" id="JAIWYP010000007">
    <property type="protein sequence ID" value="KAH3797097.1"/>
    <property type="molecule type" value="Genomic_DNA"/>
</dbReference>
<comment type="caution">
    <text evidence="9">The sequence shown here is derived from an EMBL/GenBank/DDBJ whole genome shotgun (WGS) entry which is preliminary data.</text>
</comment>
<feature type="region of interest" description="Disordered" evidence="8">
    <location>
        <begin position="48"/>
        <end position="92"/>
    </location>
</feature>
<proteinExistence type="inferred from homology"/>
<protein>
    <recommendedName>
        <fullName evidence="11">Mitoguardin</fullName>
    </recommendedName>
</protein>
<evidence type="ECO:0000256" key="7">
    <source>
        <dbReference type="ARBA" id="ARBA00023136"/>
    </source>
</evidence>
<evidence type="ECO:0000256" key="4">
    <source>
        <dbReference type="ARBA" id="ARBA00022787"/>
    </source>
</evidence>
<evidence type="ECO:0008006" key="11">
    <source>
        <dbReference type="Google" id="ProtNLM"/>
    </source>
</evidence>
<dbReference type="OrthoDB" id="8880065at2759"/>
<keyword evidence="6" id="KW-0496">Mitochondrion</keyword>
<dbReference type="InterPro" id="IPR019392">
    <property type="entry name" value="Miga"/>
</dbReference>
<comment type="subcellular location">
    <subcellularLocation>
        <location evidence="1">Mitochondrion outer membrane</location>
    </subcellularLocation>
</comment>
<dbReference type="PANTHER" id="PTHR21508:SF5">
    <property type="entry name" value="MITOGUARDIN"/>
    <property type="match status" value="1"/>
</dbReference>
<evidence type="ECO:0000256" key="2">
    <source>
        <dbReference type="ARBA" id="ARBA00008969"/>
    </source>
</evidence>
<dbReference type="GO" id="GO:0008053">
    <property type="term" value="P:mitochondrial fusion"/>
    <property type="evidence" value="ECO:0007669"/>
    <property type="project" value="InterPro"/>
</dbReference>
<keyword evidence="4" id="KW-1000">Mitochondrion outer membrane</keyword>
<keyword evidence="10" id="KW-1185">Reference proteome</keyword>
<evidence type="ECO:0000256" key="5">
    <source>
        <dbReference type="ARBA" id="ARBA00022989"/>
    </source>
</evidence>
<reference evidence="9" key="2">
    <citation type="submission" date="2020-11" db="EMBL/GenBank/DDBJ databases">
        <authorList>
            <person name="McCartney M.A."/>
            <person name="Auch B."/>
            <person name="Kono T."/>
            <person name="Mallez S."/>
            <person name="Becker A."/>
            <person name="Gohl D.M."/>
            <person name="Silverstein K.A.T."/>
            <person name="Koren S."/>
            <person name="Bechman K.B."/>
            <person name="Herman A."/>
            <person name="Abrahante J.E."/>
            <person name="Garbe J."/>
        </authorList>
    </citation>
    <scope>NUCLEOTIDE SEQUENCE</scope>
    <source>
        <strain evidence="9">Duluth1</strain>
        <tissue evidence="9">Whole animal</tissue>
    </source>
</reference>
<organism evidence="9 10">
    <name type="scientific">Dreissena polymorpha</name>
    <name type="common">Zebra mussel</name>
    <name type="synonym">Mytilus polymorpha</name>
    <dbReference type="NCBI Taxonomy" id="45954"/>
    <lineage>
        <taxon>Eukaryota</taxon>
        <taxon>Metazoa</taxon>
        <taxon>Spiralia</taxon>
        <taxon>Lophotrochozoa</taxon>
        <taxon>Mollusca</taxon>
        <taxon>Bivalvia</taxon>
        <taxon>Autobranchia</taxon>
        <taxon>Heteroconchia</taxon>
        <taxon>Euheterodonta</taxon>
        <taxon>Imparidentia</taxon>
        <taxon>Neoheterodontei</taxon>
        <taxon>Myida</taxon>
        <taxon>Dreissenoidea</taxon>
        <taxon>Dreissenidae</taxon>
        <taxon>Dreissena</taxon>
    </lineage>
</organism>
<evidence type="ECO:0000256" key="8">
    <source>
        <dbReference type="SAM" id="MobiDB-lite"/>
    </source>
</evidence>
<sequence>MDKLTGIFPALPQLASVSQRTKLITVGITAGFSFLWLLTSLLRRQRAKSSKKSTGAHNKQRNRSGRIPLTATSPNGELPYRSRSPSSLRSLLREKSLSGSTASLGAVSTSTTSTIIHPTSTVDTTDMTPLQLCDLGLETLSQAVSYWEDAVMKMGYLDDNPVPAITDPDTASLQHRLEHLLEMAYHMQDSYERDVVRATDHMVFDTALAAFTEAENAARSRTMSMGSSSDLESFVSATDLADLSDLDQHRELFKNLYLYESGLMELKYGSVPCRTLRSEMTQCMSDTEFLAKLHCIRLAMNEIFSVQENREYFADMGKKIISSLLLQAERDTDDFVMAYSSMLDFVNNPDNWTKMEEELKGRGVKTFTFYDVVLDFILMDAFDDLENPPSTVTAVVNNRWLSNGFKETALSTAVWSVLKAKRRLLKFSDGFISRFYNISESVSPVLAWGFLGPDSKMKDLCYYFKDVVLGLIRDMFSFEKARYTSLEALSSDILLLATTRMDQALSKLSADPR</sequence>
<keyword evidence="5" id="KW-1133">Transmembrane helix</keyword>
<name>A0A9D4FF04_DREPO</name>
<keyword evidence="7" id="KW-0472">Membrane</keyword>
<dbReference type="PANTHER" id="PTHR21508">
    <property type="entry name" value="MITOGUARDIN"/>
    <property type="match status" value="1"/>
</dbReference>
<accession>A0A9D4FF04</accession>
<evidence type="ECO:0000256" key="3">
    <source>
        <dbReference type="ARBA" id="ARBA00022692"/>
    </source>
</evidence>
<evidence type="ECO:0000256" key="6">
    <source>
        <dbReference type="ARBA" id="ARBA00023128"/>
    </source>
</evidence>
<evidence type="ECO:0000313" key="9">
    <source>
        <dbReference type="EMBL" id="KAH3797097.1"/>
    </source>
</evidence>
<evidence type="ECO:0000256" key="1">
    <source>
        <dbReference type="ARBA" id="ARBA00004294"/>
    </source>
</evidence>
<dbReference type="Proteomes" id="UP000828390">
    <property type="component" value="Unassembled WGS sequence"/>
</dbReference>
<dbReference type="AlphaFoldDB" id="A0A9D4FF04"/>
<feature type="compositionally biased region" description="Low complexity" evidence="8">
    <location>
        <begin position="81"/>
        <end position="90"/>
    </location>
</feature>
<evidence type="ECO:0000313" key="10">
    <source>
        <dbReference type="Proteomes" id="UP000828390"/>
    </source>
</evidence>